<gene>
    <name evidence="2" type="ORF">Prum_017820</name>
</gene>
<dbReference type="Proteomes" id="UP000482960">
    <property type="component" value="Unassembled WGS sequence"/>
</dbReference>
<reference evidence="2 3" key="2">
    <citation type="submission" date="2020-03" db="EMBL/GenBank/DDBJ databases">
        <authorList>
            <person name="Ichikawa N."/>
            <person name="Kimura A."/>
            <person name="Kitahashi Y."/>
            <person name="Uohara A."/>
        </authorList>
    </citation>
    <scope>NUCLEOTIDE SEQUENCE [LARGE SCALE GENOMIC DNA]</scope>
    <source>
        <strain evidence="2 3">NBRC 108638</strain>
    </source>
</reference>
<protein>
    <recommendedName>
        <fullName evidence="1">VOC domain-containing protein</fullName>
    </recommendedName>
</protein>
<evidence type="ECO:0000259" key="1">
    <source>
        <dbReference type="PROSITE" id="PS51819"/>
    </source>
</evidence>
<evidence type="ECO:0000313" key="2">
    <source>
        <dbReference type="EMBL" id="GFJ88140.1"/>
    </source>
</evidence>
<accession>A0A6V8KXM3</accession>
<comment type="caution">
    <text evidence="2">The sequence shown here is derived from an EMBL/GenBank/DDBJ whole genome shotgun (WGS) entry which is preliminary data.</text>
</comment>
<dbReference type="PROSITE" id="PS51819">
    <property type="entry name" value="VOC"/>
    <property type="match status" value="1"/>
</dbReference>
<dbReference type="SUPFAM" id="SSF54593">
    <property type="entry name" value="Glyoxalase/Bleomycin resistance protein/Dihydroxybiphenyl dioxygenase"/>
    <property type="match status" value="1"/>
</dbReference>
<reference evidence="2 3" key="1">
    <citation type="submission" date="2020-03" db="EMBL/GenBank/DDBJ databases">
        <title>Whole genome shotgun sequence of Phytohabitans rumicis NBRC 108638.</title>
        <authorList>
            <person name="Komaki H."/>
            <person name="Tamura T."/>
        </authorList>
    </citation>
    <scope>NUCLEOTIDE SEQUENCE [LARGE SCALE GENOMIC DNA]</scope>
    <source>
        <strain evidence="2 3">NBRC 108638</strain>
    </source>
</reference>
<organism evidence="2 3">
    <name type="scientific">Phytohabitans rumicis</name>
    <dbReference type="NCBI Taxonomy" id="1076125"/>
    <lineage>
        <taxon>Bacteria</taxon>
        <taxon>Bacillati</taxon>
        <taxon>Actinomycetota</taxon>
        <taxon>Actinomycetes</taxon>
        <taxon>Micromonosporales</taxon>
        <taxon>Micromonosporaceae</taxon>
    </lineage>
</organism>
<keyword evidence="3" id="KW-1185">Reference proteome</keyword>
<dbReference type="EMBL" id="BLPG01000001">
    <property type="protein sequence ID" value="GFJ88140.1"/>
    <property type="molecule type" value="Genomic_DNA"/>
</dbReference>
<dbReference type="PANTHER" id="PTHR35908:SF1">
    <property type="entry name" value="CONSERVED PROTEIN"/>
    <property type="match status" value="1"/>
</dbReference>
<dbReference type="InterPro" id="IPR041581">
    <property type="entry name" value="Glyoxalase_6"/>
</dbReference>
<dbReference type="CDD" id="cd06587">
    <property type="entry name" value="VOC"/>
    <property type="match status" value="1"/>
</dbReference>
<evidence type="ECO:0000313" key="3">
    <source>
        <dbReference type="Proteomes" id="UP000482960"/>
    </source>
</evidence>
<sequence>MAREQVPDHGDLDLRYLTEGGRYGRQAGGMTAIANLVMVNIDGPDPAALARFYHQVLGWEVTHSEHEYAMISDGTTSIGFGRVEDYQPPAWPNPGGTKQFHLDVGVEDLDKAEELYLAAGATKPEFQPGGERWRVLIDPAGHPFCICPRG</sequence>
<dbReference type="InterPro" id="IPR029068">
    <property type="entry name" value="Glyas_Bleomycin-R_OHBP_Dase"/>
</dbReference>
<dbReference type="AlphaFoldDB" id="A0A6V8KXM3"/>
<name>A0A6V8KXM3_9ACTN</name>
<feature type="domain" description="VOC" evidence="1">
    <location>
        <begin position="35"/>
        <end position="149"/>
    </location>
</feature>
<dbReference type="Gene3D" id="3.10.180.10">
    <property type="entry name" value="2,3-Dihydroxybiphenyl 1,2-Dioxygenase, domain 1"/>
    <property type="match status" value="1"/>
</dbReference>
<dbReference type="Pfam" id="PF18029">
    <property type="entry name" value="Glyoxalase_6"/>
    <property type="match status" value="1"/>
</dbReference>
<dbReference type="InterPro" id="IPR037523">
    <property type="entry name" value="VOC_core"/>
</dbReference>
<dbReference type="PANTHER" id="PTHR35908">
    <property type="entry name" value="HYPOTHETICAL FUSION PROTEIN"/>
    <property type="match status" value="1"/>
</dbReference>
<proteinExistence type="predicted"/>